<dbReference type="Pfam" id="PF12680">
    <property type="entry name" value="SnoaL_2"/>
    <property type="match status" value="1"/>
</dbReference>
<dbReference type="AlphaFoldDB" id="A0A4R5FT70"/>
<dbReference type="Proteomes" id="UP000295136">
    <property type="component" value="Unassembled WGS sequence"/>
</dbReference>
<evidence type="ECO:0000313" key="3">
    <source>
        <dbReference type="Proteomes" id="UP000295136"/>
    </source>
</evidence>
<evidence type="ECO:0000313" key="2">
    <source>
        <dbReference type="EMBL" id="TDE56710.1"/>
    </source>
</evidence>
<feature type="domain" description="SnoaL-like" evidence="1">
    <location>
        <begin position="16"/>
        <end position="121"/>
    </location>
</feature>
<organism evidence="2 3">
    <name type="scientific">Nonomuraea mesophila</name>
    <dbReference type="NCBI Taxonomy" id="2530382"/>
    <lineage>
        <taxon>Bacteria</taxon>
        <taxon>Bacillati</taxon>
        <taxon>Actinomycetota</taxon>
        <taxon>Actinomycetes</taxon>
        <taxon>Streptosporangiales</taxon>
        <taxon>Streptosporangiaceae</taxon>
        <taxon>Nonomuraea</taxon>
    </lineage>
</organism>
<accession>A0A4R5FT70</accession>
<keyword evidence="3" id="KW-1185">Reference proteome</keyword>
<comment type="caution">
    <text evidence="2">The sequence shown here is derived from an EMBL/GenBank/DDBJ whole genome shotgun (WGS) entry which is preliminary data.</text>
</comment>
<dbReference type="Gene3D" id="3.10.450.50">
    <property type="match status" value="1"/>
</dbReference>
<evidence type="ECO:0000259" key="1">
    <source>
        <dbReference type="Pfam" id="PF12680"/>
    </source>
</evidence>
<gene>
    <name evidence="2" type="ORF">E1295_09935</name>
</gene>
<reference evidence="2 3" key="1">
    <citation type="submission" date="2019-03" db="EMBL/GenBank/DDBJ databases">
        <title>Draft genome sequences of novel Actinobacteria.</title>
        <authorList>
            <person name="Sahin N."/>
            <person name="Ay H."/>
            <person name="Saygin H."/>
        </authorList>
    </citation>
    <scope>NUCLEOTIDE SEQUENCE [LARGE SCALE GENOMIC DNA]</scope>
    <source>
        <strain evidence="2 3">6K102</strain>
    </source>
</reference>
<sequence>MPTPGTLPTAILERAQRLFLAKDLNGFADMFAADGTHELPFAPPGVPKFLRGREEIRRYLTSITSTPLELTGFHGLHVHETVDPEVVVAEYEGRGRVVSSGRPYRMPYIQLLRARDGEIVTWRDYWSPLSGIQALGVRGLVPTIVRTAAARWRRGPAAV</sequence>
<name>A0A4R5FT70_9ACTN</name>
<proteinExistence type="predicted"/>
<dbReference type="SUPFAM" id="SSF54427">
    <property type="entry name" value="NTF2-like"/>
    <property type="match status" value="1"/>
</dbReference>
<dbReference type="InterPro" id="IPR032710">
    <property type="entry name" value="NTF2-like_dom_sf"/>
</dbReference>
<dbReference type="InterPro" id="IPR037401">
    <property type="entry name" value="SnoaL-like"/>
</dbReference>
<dbReference type="EMBL" id="SMLD01000018">
    <property type="protein sequence ID" value="TDE56710.1"/>
    <property type="molecule type" value="Genomic_DNA"/>
</dbReference>
<dbReference type="RefSeq" id="WP_132629867.1">
    <property type="nucleotide sequence ID" value="NZ_SMLD01000018.1"/>
</dbReference>
<protein>
    <recommendedName>
        <fullName evidence="1">SnoaL-like domain-containing protein</fullName>
    </recommendedName>
</protein>